<dbReference type="Gene3D" id="3.30.450.20">
    <property type="entry name" value="PAS domain"/>
    <property type="match status" value="2"/>
</dbReference>
<organism evidence="9 10">
    <name type="scientific">Sediminispirochaeta smaragdinae (strain DSM 11293 / JCM 15392 / SEBR 4228)</name>
    <name type="common">Spirochaeta smaragdinae</name>
    <dbReference type="NCBI Taxonomy" id="573413"/>
    <lineage>
        <taxon>Bacteria</taxon>
        <taxon>Pseudomonadati</taxon>
        <taxon>Spirochaetota</taxon>
        <taxon>Spirochaetia</taxon>
        <taxon>Spirochaetales</taxon>
        <taxon>Spirochaetaceae</taxon>
        <taxon>Sediminispirochaeta</taxon>
    </lineage>
</organism>
<dbReference type="InterPro" id="IPR000014">
    <property type="entry name" value="PAS"/>
</dbReference>
<dbReference type="SUPFAM" id="SSF55785">
    <property type="entry name" value="PYP-like sensor domain (PAS domain)"/>
    <property type="match status" value="1"/>
</dbReference>
<dbReference type="SMART" id="SM00387">
    <property type="entry name" value="HATPase_c"/>
    <property type="match status" value="1"/>
</dbReference>
<dbReference type="SUPFAM" id="SSF55874">
    <property type="entry name" value="ATPase domain of HSP90 chaperone/DNA topoisomerase II/histidine kinase"/>
    <property type="match status" value="1"/>
</dbReference>
<dbReference type="InterPro" id="IPR036890">
    <property type="entry name" value="HATPase_C_sf"/>
</dbReference>
<dbReference type="Pfam" id="PF02518">
    <property type="entry name" value="HATPase_c"/>
    <property type="match status" value="1"/>
</dbReference>
<protein>
    <recommendedName>
        <fullName evidence="2">histidine kinase</fullName>
        <ecNumber evidence="2">2.7.13.3</ecNumber>
    </recommendedName>
</protein>
<dbReference type="InterPro" id="IPR003594">
    <property type="entry name" value="HATPase_dom"/>
</dbReference>
<gene>
    <name evidence="9" type="ordered locus">Spirs_1403</name>
</gene>
<dbReference type="InterPro" id="IPR011495">
    <property type="entry name" value="Sig_transdc_His_kin_sub2_dim/P"/>
</dbReference>
<dbReference type="InterPro" id="IPR013656">
    <property type="entry name" value="PAS_4"/>
</dbReference>
<dbReference type="RefSeq" id="WP_013253994.1">
    <property type="nucleotide sequence ID" value="NC_014364.1"/>
</dbReference>
<dbReference type="KEGG" id="ssm:Spirs_1403"/>
<evidence type="ECO:0000256" key="7">
    <source>
        <dbReference type="ARBA" id="ARBA00022840"/>
    </source>
</evidence>
<dbReference type="eggNOG" id="COG4936">
    <property type="taxonomic scope" value="Bacteria"/>
</dbReference>
<dbReference type="OrthoDB" id="9767435at2"/>
<keyword evidence="10" id="KW-1185">Reference proteome</keyword>
<sequence>MKENIKTADIRFTILDIFDRDELQKIQDAFSNATGLASLITSPEGTPISKESNFTRLCRMVRGTTIGLKNCRYSDALIGKGSDGHPSIHACLSCGLLDAGTPIIVGGVHIANWLIGQVRTKETDQKAVAAYADDIGADRDVFMEAFSEVPMIEMKRFDQIVESLSVIAGDLAFRAYNNVKQRELFRQWSKVVKDLESSKAHNMALLTALPDLVLLLDREGTILDIREGGATKALKAPEEIISKQLREVLPPYLTELTLEKLANLFETNHRQEYDYELEINGEIREFECRLVIGGANEAIAVIRDISSIRRANRALESSLKEKELLIKELFHRTKNNMQLIQSLLALQASDAGDEQVATALQKAEMKILAMSLVHQHLYRSQDLSSIDLKNYLQDLLSQLFDALLPHQEHISVCFSCAPVRILIDVAIPIGLIVNELISNAIKHAFPNDRKGTISLTMELVKERGFHLHFSDDGKGVAKDFSPDKTKSLGLKTVQVLVQQLEGRIEWEGGQGLAYDIYFESKGYRPRI</sequence>
<dbReference type="Pfam" id="PF08448">
    <property type="entry name" value="PAS_4"/>
    <property type="match status" value="1"/>
</dbReference>
<dbReference type="PANTHER" id="PTHR41523:SF8">
    <property type="entry name" value="ETHYLENE RESPONSE SENSOR PROTEIN"/>
    <property type="match status" value="1"/>
</dbReference>
<proteinExistence type="predicted"/>
<evidence type="ECO:0000256" key="5">
    <source>
        <dbReference type="ARBA" id="ARBA00022741"/>
    </source>
</evidence>
<evidence type="ECO:0000256" key="2">
    <source>
        <dbReference type="ARBA" id="ARBA00012438"/>
    </source>
</evidence>
<dbReference type="Gene3D" id="3.30.565.10">
    <property type="entry name" value="Histidine kinase-like ATPase, C-terminal domain"/>
    <property type="match status" value="1"/>
</dbReference>
<evidence type="ECO:0000256" key="4">
    <source>
        <dbReference type="ARBA" id="ARBA00022679"/>
    </source>
</evidence>
<dbReference type="eggNOG" id="COG3920">
    <property type="taxonomic scope" value="Bacteria"/>
</dbReference>
<reference evidence="9 10" key="1">
    <citation type="journal article" date="2010" name="Stand. Genomic Sci.">
        <title>Complete genome sequence of Spirochaeta smaragdinae type strain (SEBR 4228).</title>
        <authorList>
            <person name="Mavromatis K."/>
            <person name="Yasawong M."/>
            <person name="Chertkov O."/>
            <person name="Lapidus A."/>
            <person name="Lucas S."/>
            <person name="Nolan M."/>
            <person name="Del Rio T.G."/>
            <person name="Tice H."/>
            <person name="Cheng J.F."/>
            <person name="Pitluck S."/>
            <person name="Liolios K."/>
            <person name="Ivanova N."/>
            <person name="Tapia R."/>
            <person name="Han C."/>
            <person name="Bruce D."/>
            <person name="Goodwin L."/>
            <person name="Pati A."/>
            <person name="Chen A."/>
            <person name="Palaniappan K."/>
            <person name="Land M."/>
            <person name="Hauser L."/>
            <person name="Chang Y.J."/>
            <person name="Jeffries C.D."/>
            <person name="Detter J.C."/>
            <person name="Rohde M."/>
            <person name="Brambilla E."/>
            <person name="Spring S."/>
            <person name="Goker M."/>
            <person name="Sikorski J."/>
            <person name="Woyke T."/>
            <person name="Bristow J."/>
            <person name="Eisen J.A."/>
            <person name="Markowitz V."/>
            <person name="Hugenholtz P."/>
            <person name="Klenk H.P."/>
            <person name="Kyrpides N.C."/>
        </authorList>
    </citation>
    <scope>NUCLEOTIDE SEQUENCE [LARGE SCALE GENOMIC DNA]</scope>
    <source>
        <strain evidence="10">DSM 11293 / JCM 15392 / SEBR 4228</strain>
    </source>
</reference>
<dbReference type="GO" id="GO:0005524">
    <property type="term" value="F:ATP binding"/>
    <property type="evidence" value="ECO:0007669"/>
    <property type="project" value="UniProtKB-KW"/>
</dbReference>
<dbReference type="HOGENOM" id="CLU_434591_0_0_12"/>
<keyword evidence="4" id="KW-0808">Transferase</keyword>
<dbReference type="Pfam" id="PF07568">
    <property type="entry name" value="HisKA_2"/>
    <property type="match status" value="1"/>
</dbReference>
<dbReference type="Proteomes" id="UP000002318">
    <property type="component" value="Chromosome"/>
</dbReference>
<dbReference type="Pfam" id="PF10114">
    <property type="entry name" value="PocR"/>
    <property type="match status" value="1"/>
</dbReference>
<dbReference type="PANTHER" id="PTHR41523">
    <property type="entry name" value="TWO-COMPONENT SYSTEM SENSOR PROTEIN"/>
    <property type="match status" value="1"/>
</dbReference>
<dbReference type="InterPro" id="IPR018771">
    <property type="entry name" value="PocR_dom"/>
</dbReference>
<dbReference type="EC" id="2.7.13.3" evidence="2"/>
<dbReference type="STRING" id="573413.Spirs_1403"/>
<feature type="domain" description="Histidine kinase/HSP90-like ATPase" evidence="8">
    <location>
        <begin position="424"/>
        <end position="522"/>
    </location>
</feature>
<evidence type="ECO:0000313" key="10">
    <source>
        <dbReference type="Proteomes" id="UP000002318"/>
    </source>
</evidence>
<evidence type="ECO:0000256" key="1">
    <source>
        <dbReference type="ARBA" id="ARBA00000085"/>
    </source>
</evidence>
<evidence type="ECO:0000259" key="8">
    <source>
        <dbReference type="SMART" id="SM00387"/>
    </source>
</evidence>
<evidence type="ECO:0000256" key="6">
    <source>
        <dbReference type="ARBA" id="ARBA00022777"/>
    </source>
</evidence>
<dbReference type="GO" id="GO:0004673">
    <property type="term" value="F:protein histidine kinase activity"/>
    <property type="evidence" value="ECO:0007669"/>
    <property type="project" value="UniProtKB-EC"/>
</dbReference>
<dbReference type="CDD" id="cd00130">
    <property type="entry name" value="PAS"/>
    <property type="match status" value="1"/>
</dbReference>
<keyword evidence="3" id="KW-0597">Phosphoprotein</keyword>
<dbReference type="AlphaFoldDB" id="E1R4Z5"/>
<dbReference type="InterPro" id="IPR035965">
    <property type="entry name" value="PAS-like_dom_sf"/>
</dbReference>
<name>E1R4Z5_SEDSS</name>
<keyword evidence="7" id="KW-0067">ATP-binding</keyword>
<keyword evidence="6 9" id="KW-0418">Kinase</keyword>
<comment type="catalytic activity">
    <reaction evidence="1">
        <text>ATP + protein L-histidine = ADP + protein N-phospho-L-histidine.</text>
        <dbReference type="EC" id="2.7.13.3"/>
    </reaction>
</comment>
<evidence type="ECO:0000313" key="9">
    <source>
        <dbReference type="EMBL" id="ADK80530.1"/>
    </source>
</evidence>
<keyword evidence="5" id="KW-0547">Nucleotide-binding</keyword>
<accession>E1R4Z5</accession>
<dbReference type="EMBL" id="CP002116">
    <property type="protein sequence ID" value="ADK80530.1"/>
    <property type="molecule type" value="Genomic_DNA"/>
</dbReference>
<evidence type="ECO:0000256" key="3">
    <source>
        <dbReference type="ARBA" id="ARBA00022553"/>
    </source>
</evidence>